<evidence type="ECO:0000256" key="3">
    <source>
        <dbReference type="ARBA" id="ARBA00022737"/>
    </source>
</evidence>
<name>A0AAV8DIE4_9POAL</name>
<dbReference type="Pfam" id="PF18052">
    <property type="entry name" value="Rx_N"/>
    <property type="match status" value="1"/>
</dbReference>
<comment type="similarity">
    <text evidence="1">Belongs to the disease resistance NB-LRR family.</text>
</comment>
<evidence type="ECO:0000256" key="4">
    <source>
        <dbReference type="ARBA" id="ARBA00022741"/>
    </source>
</evidence>
<evidence type="ECO:0000313" key="10">
    <source>
        <dbReference type="EMBL" id="KAJ4765998.1"/>
    </source>
</evidence>
<dbReference type="Pfam" id="PF00931">
    <property type="entry name" value="NB-ARC"/>
    <property type="match status" value="1"/>
</dbReference>
<reference evidence="10" key="1">
    <citation type="submission" date="2022-08" db="EMBL/GenBank/DDBJ databases">
        <authorList>
            <person name="Marques A."/>
        </authorList>
    </citation>
    <scope>NUCLEOTIDE SEQUENCE</scope>
    <source>
        <strain evidence="10">RhyPub2mFocal</strain>
        <tissue evidence="10">Leaves</tissue>
    </source>
</reference>
<keyword evidence="2" id="KW-0433">Leucine-rich repeat</keyword>
<evidence type="ECO:0000256" key="2">
    <source>
        <dbReference type="ARBA" id="ARBA00022614"/>
    </source>
</evidence>
<dbReference type="SUPFAM" id="SSF52058">
    <property type="entry name" value="L domain-like"/>
    <property type="match status" value="2"/>
</dbReference>
<dbReference type="GO" id="GO:0005524">
    <property type="term" value="F:ATP binding"/>
    <property type="evidence" value="ECO:0007669"/>
    <property type="project" value="UniProtKB-KW"/>
</dbReference>
<gene>
    <name evidence="10" type="ORF">LUZ62_076373</name>
</gene>
<dbReference type="PANTHER" id="PTHR36766">
    <property type="entry name" value="PLANT BROAD-SPECTRUM MILDEW RESISTANCE PROTEIN RPW8"/>
    <property type="match status" value="1"/>
</dbReference>
<sequence length="1269" mass="145658">MTGAEAAGLAALGWVVSPVVKDLVSKSTSYLGSDIAEDLKDLETIHLPQFQLTIEAAQNSKDKDKLAKLAKWLDRLKNAYYDAEAILHEMEYKSLKHKAKGDRKKQWVRISSHPIIKPLAKVTSTVNKKTSPVIKPLRKITRKVSQKVSMLSPQKMKLWFQLKKLEKIAAQAKDFRELLGIQTGNGNSVPASNGPPETSELLNNEVFGLDEFRDQIIKFLLDEQGASSSTRSYRVVAITGIGGAGKTTLAQYVYNNEKVKKYFGVRLWICLSENKDVKQRIRNMIQGITGEGSSNLPDTLSALQNKLIQTFPLSKNILLILDDVWHEHITDREWDNLLAPFVSIGGRCKIVVTSRNKLFPNALEPQEHIELLGLKPDDMKSLFRYYAMKGLENKISVQLMNVLCHIGNQIATKLSKSTPLAAQVVGNQLRNQPEQSFWENTLKNDNLNSTKEVLLWSYQHLDVQLQRCFLFCSIFPKGTGVRDSDDFMWYWVALDFIQSFDIGFQYFRVMVANYMLQLVNGKYYMHDPFHDLAEDLSFEDYFKIINIEKGTPSSALYAFIQFNIENWKINLSSICNLKKLRALFLDNRHNSEKNLNKLLPKIFTKLKNLRVLELWSWDLKELPSNIGDMKNLRYLDIWKSSIEELPNSVTQLYHLQFLLLPTSIKALPPKLSDLIKLQSIVEYDKNYNLVHILPPVPYLGKLTSLQSLSEFHVKKEEGYDLSQLGSLKEIAGSLRIVNLNNVGQKDKAINARLSEKSKLKRLEFIWTESSENKFDSEVIEALQPAQGLENLSIKGYRGSSCPRWLLEGLFLTNITYLKFDNCSALADLPQNFHQLFPNLTELRVSMCPCLIFVCENELQLNDNDGTMREYSWVYDGMYTELELKNVFHHEVQSFKQIGPEQNYGENFKIIEGAAEDGVPEFPTDVWSAWWQCHQKRLNYIFRCKTKANQLILPSKLHVLFIGFCCIAEGALSDCLRGLTALKELYIEGIMTITTLPPVEVFKDLHGLRVLTIKNCWCLRSLGDLHALPNLEKLILDTCWNLKMKSDHTELPFTLQSFIIDKCEVSQALLFDNLQFLKHIEIRNSNNLMDLSFGHLSSLKLLYLINCPGFHHIQSLVPPSFIDILALVELPNLDVKSVLKTWKGCRVLYISSLVILHELQLLENFDAIQILTIEKCDKDAISFEKSDHLRSIKRLQFFYCELKHISSTLSNFSNLENIYFYRCSRISSLPELPKSVQQIQIEDCPVLKERCQPNGPEWHKIEHIQYKFIE</sequence>
<keyword evidence="6" id="KW-0067">ATP-binding</keyword>
<evidence type="ECO:0000256" key="6">
    <source>
        <dbReference type="ARBA" id="ARBA00022840"/>
    </source>
</evidence>
<evidence type="ECO:0000313" key="11">
    <source>
        <dbReference type="Proteomes" id="UP001140206"/>
    </source>
</evidence>
<dbReference type="SUPFAM" id="SSF52540">
    <property type="entry name" value="P-loop containing nucleoside triphosphate hydrolases"/>
    <property type="match status" value="1"/>
</dbReference>
<dbReference type="PRINTS" id="PR00364">
    <property type="entry name" value="DISEASERSIST"/>
</dbReference>
<proteinExistence type="inferred from homology"/>
<evidence type="ECO:0000259" key="7">
    <source>
        <dbReference type="Pfam" id="PF00931"/>
    </source>
</evidence>
<dbReference type="PANTHER" id="PTHR36766:SF60">
    <property type="entry name" value="NB-ARC DOMAIN-CONTAINING PROTEIN"/>
    <property type="match status" value="1"/>
</dbReference>
<dbReference type="Gene3D" id="3.80.10.10">
    <property type="entry name" value="Ribonuclease Inhibitor"/>
    <property type="match status" value="3"/>
</dbReference>
<keyword evidence="3" id="KW-0677">Repeat</keyword>
<dbReference type="Gene3D" id="3.40.50.300">
    <property type="entry name" value="P-loop containing nucleotide triphosphate hydrolases"/>
    <property type="match status" value="1"/>
</dbReference>
<keyword evidence="11" id="KW-1185">Reference proteome</keyword>
<dbReference type="Pfam" id="PF25019">
    <property type="entry name" value="LRR_R13L1-DRL21"/>
    <property type="match status" value="1"/>
</dbReference>
<feature type="domain" description="R13L1/DRL21-like LRR repeat region" evidence="9">
    <location>
        <begin position="721"/>
        <end position="845"/>
    </location>
</feature>
<dbReference type="InterPro" id="IPR032675">
    <property type="entry name" value="LRR_dom_sf"/>
</dbReference>
<dbReference type="InterPro" id="IPR002182">
    <property type="entry name" value="NB-ARC"/>
</dbReference>
<evidence type="ECO:0000259" key="9">
    <source>
        <dbReference type="Pfam" id="PF25019"/>
    </source>
</evidence>
<dbReference type="EMBL" id="JAMFTS010000004">
    <property type="protein sequence ID" value="KAJ4765998.1"/>
    <property type="molecule type" value="Genomic_DNA"/>
</dbReference>
<organism evidence="10 11">
    <name type="scientific">Rhynchospora pubera</name>
    <dbReference type="NCBI Taxonomy" id="906938"/>
    <lineage>
        <taxon>Eukaryota</taxon>
        <taxon>Viridiplantae</taxon>
        <taxon>Streptophyta</taxon>
        <taxon>Embryophyta</taxon>
        <taxon>Tracheophyta</taxon>
        <taxon>Spermatophyta</taxon>
        <taxon>Magnoliopsida</taxon>
        <taxon>Liliopsida</taxon>
        <taxon>Poales</taxon>
        <taxon>Cyperaceae</taxon>
        <taxon>Cyperoideae</taxon>
        <taxon>Rhynchosporeae</taxon>
        <taxon>Rhynchospora</taxon>
    </lineage>
</organism>
<dbReference type="GO" id="GO:0051707">
    <property type="term" value="P:response to other organism"/>
    <property type="evidence" value="ECO:0007669"/>
    <property type="project" value="UniProtKB-ARBA"/>
</dbReference>
<keyword evidence="4" id="KW-0547">Nucleotide-binding</keyword>
<dbReference type="GO" id="GO:0006952">
    <property type="term" value="P:defense response"/>
    <property type="evidence" value="ECO:0007669"/>
    <property type="project" value="UniProtKB-KW"/>
</dbReference>
<evidence type="ECO:0000256" key="5">
    <source>
        <dbReference type="ARBA" id="ARBA00022821"/>
    </source>
</evidence>
<evidence type="ECO:0000256" key="1">
    <source>
        <dbReference type="ARBA" id="ARBA00008894"/>
    </source>
</evidence>
<feature type="domain" description="NB-ARC" evidence="7">
    <location>
        <begin position="214"/>
        <end position="389"/>
    </location>
</feature>
<dbReference type="AlphaFoldDB" id="A0AAV8DIE4"/>
<dbReference type="InterPro" id="IPR041118">
    <property type="entry name" value="Rx_N"/>
</dbReference>
<dbReference type="InterPro" id="IPR056789">
    <property type="entry name" value="LRR_R13L1-DRL21"/>
</dbReference>
<dbReference type="GO" id="GO:0043531">
    <property type="term" value="F:ADP binding"/>
    <property type="evidence" value="ECO:0007669"/>
    <property type="project" value="InterPro"/>
</dbReference>
<dbReference type="InterPro" id="IPR027417">
    <property type="entry name" value="P-loop_NTPase"/>
</dbReference>
<comment type="caution">
    <text evidence="10">The sequence shown here is derived from an EMBL/GenBank/DDBJ whole genome shotgun (WGS) entry which is preliminary data.</text>
</comment>
<keyword evidence="5" id="KW-0611">Plant defense</keyword>
<feature type="domain" description="Disease resistance N-terminal" evidence="8">
    <location>
        <begin position="16"/>
        <end position="106"/>
    </location>
</feature>
<dbReference type="Proteomes" id="UP001140206">
    <property type="component" value="Chromosome 4"/>
</dbReference>
<protein>
    <submittedName>
        <fullName evidence="10">Disease resistance protein (CC-NBS-LRR class) family</fullName>
    </submittedName>
</protein>
<accession>A0AAV8DIE4</accession>
<evidence type="ECO:0000259" key="8">
    <source>
        <dbReference type="Pfam" id="PF18052"/>
    </source>
</evidence>